<sequence length="127" mass="13110">MGSHPFRFFRGHDLGDHGEPGGFPGLLQKGDPLASEPLESVGVRTGFEGPAAEDAGSRLPNGQGRFQKLVSAFDGAGTGHDNGITLSENHAGGDFHRPGPGTHRTARKGVAAGNGIHFSNSWKGADA</sequence>
<reference evidence="2" key="1">
    <citation type="submission" date="2019-08" db="EMBL/GenBank/DDBJ databases">
        <authorList>
            <person name="Kucharzyk K."/>
            <person name="Murdoch R.W."/>
            <person name="Higgins S."/>
            <person name="Loffler F."/>
        </authorList>
    </citation>
    <scope>NUCLEOTIDE SEQUENCE</scope>
</reference>
<gene>
    <name evidence="2" type="ORF">SDC9_74336</name>
</gene>
<accession>A0A644YGT3</accession>
<feature type="compositionally biased region" description="Basic and acidic residues" evidence="1">
    <location>
        <begin position="10"/>
        <end position="19"/>
    </location>
</feature>
<feature type="compositionally biased region" description="Polar residues" evidence="1">
    <location>
        <begin position="117"/>
        <end position="127"/>
    </location>
</feature>
<name>A0A644YGT3_9ZZZZ</name>
<dbReference type="EMBL" id="VSSQ01005094">
    <property type="protein sequence ID" value="MPM27822.1"/>
    <property type="molecule type" value="Genomic_DNA"/>
</dbReference>
<feature type="region of interest" description="Disordered" evidence="1">
    <location>
        <begin position="10"/>
        <end position="63"/>
    </location>
</feature>
<evidence type="ECO:0000313" key="2">
    <source>
        <dbReference type="EMBL" id="MPM27822.1"/>
    </source>
</evidence>
<feature type="region of interest" description="Disordered" evidence="1">
    <location>
        <begin position="78"/>
        <end position="127"/>
    </location>
</feature>
<evidence type="ECO:0000256" key="1">
    <source>
        <dbReference type="SAM" id="MobiDB-lite"/>
    </source>
</evidence>
<proteinExistence type="predicted"/>
<comment type="caution">
    <text evidence="2">The sequence shown here is derived from an EMBL/GenBank/DDBJ whole genome shotgun (WGS) entry which is preliminary data.</text>
</comment>
<dbReference type="AlphaFoldDB" id="A0A644YGT3"/>
<protein>
    <submittedName>
        <fullName evidence="2">Uncharacterized protein</fullName>
    </submittedName>
</protein>
<organism evidence="2">
    <name type="scientific">bioreactor metagenome</name>
    <dbReference type="NCBI Taxonomy" id="1076179"/>
    <lineage>
        <taxon>unclassified sequences</taxon>
        <taxon>metagenomes</taxon>
        <taxon>ecological metagenomes</taxon>
    </lineage>
</organism>